<keyword evidence="1" id="KW-1133">Transmembrane helix</keyword>
<evidence type="ECO:0000256" key="1">
    <source>
        <dbReference type="SAM" id="Phobius"/>
    </source>
</evidence>
<sequence length="107" mass="11382">MSNPSANRAMSAATASLVAFGASLYLLLQHTVEAQSVEVGKTVLLACVIAASMALHFIFVGMAAHHLNRRAWVWVLVAFLGFPISSIVGLVLLAYFDVDQQGLPAAR</sequence>
<evidence type="ECO:0000313" key="2">
    <source>
        <dbReference type="EMBL" id="RQP26066.1"/>
    </source>
</evidence>
<dbReference type="RefSeq" id="WP_124538737.1">
    <property type="nucleotide sequence ID" value="NZ_QUSW01000001.1"/>
</dbReference>
<gene>
    <name evidence="2" type="ORF">DZC73_03200</name>
</gene>
<evidence type="ECO:0008006" key="4">
    <source>
        <dbReference type="Google" id="ProtNLM"/>
    </source>
</evidence>
<feature type="transmembrane region" description="Helical" evidence="1">
    <location>
        <begin position="44"/>
        <end position="64"/>
    </location>
</feature>
<dbReference type="Proteomes" id="UP000267464">
    <property type="component" value="Unassembled WGS sequence"/>
</dbReference>
<reference evidence="2 3" key="2">
    <citation type="submission" date="2018-12" db="EMBL/GenBank/DDBJ databases">
        <title>Rhizobacter gummiphilus sp. nov., a rubber-degrading bacterium isolated from the soil of a botanical garden in Japan.</title>
        <authorList>
            <person name="Shunsuke S.S."/>
        </authorList>
    </citation>
    <scope>NUCLEOTIDE SEQUENCE [LARGE SCALE GENOMIC DNA]</scope>
    <source>
        <strain evidence="2 3">S-16</strain>
    </source>
</reference>
<keyword evidence="1" id="KW-0472">Membrane</keyword>
<reference evidence="2 3" key="1">
    <citation type="submission" date="2018-08" db="EMBL/GenBank/DDBJ databases">
        <authorList>
            <person name="Khan S.A."/>
            <person name="Jeon C.O."/>
            <person name="Chun B.H."/>
            <person name="Jeong S.E."/>
        </authorList>
    </citation>
    <scope>NUCLEOTIDE SEQUENCE [LARGE SCALE GENOMIC DNA]</scope>
    <source>
        <strain evidence="2 3">S-16</strain>
    </source>
</reference>
<organism evidence="2 3">
    <name type="scientific">Piscinibacter terrae</name>
    <dbReference type="NCBI Taxonomy" id="2496871"/>
    <lineage>
        <taxon>Bacteria</taxon>
        <taxon>Pseudomonadati</taxon>
        <taxon>Pseudomonadota</taxon>
        <taxon>Betaproteobacteria</taxon>
        <taxon>Burkholderiales</taxon>
        <taxon>Sphaerotilaceae</taxon>
        <taxon>Piscinibacter</taxon>
    </lineage>
</organism>
<dbReference type="AlphaFoldDB" id="A0A3N7HX95"/>
<proteinExistence type="predicted"/>
<keyword evidence="1" id="KW-0812">Transmembrane</keyword>
<evidence type="ECO:0000313" key="3">
    <source>
        <dbReference type="Proteomes" id="UP000267464"/>
    </source>
</evidence>
<feature type="transmembrane region" description="Helical" evidence="1">
    <location>
        <begin position="71"/>
        <end position="96"/>
    </location>
</feature>
<dbReference type="EMBL" id="QUSW01000001">
    <property type="protein sequence ID" value="RQP26066.1"/>
    <property type="molecule type" value="Genomic_DNA"/>
</dbReference>
<dbReference type="OrthoDB" id="8779677at2"/>
<keyword evidence="3" id="KW-1185">Reference proteome</keyword>
<accession>A0A3N7HX95</accession>
<comment type="caution">
    <text evidence="2">The sequence shown here is derived from an EMBL/GenBank/DDBJ whole genome shotgun (WGS) entry which is preliminary data.</text>
</comment>
<name>A0A3N7HX95_9BURK</name>
<protein>
    <recommendedName>
        <fullName evidence="4">DUF2834 domain-containing protein</fullName>
    </recommendedName>
</protein>